<accession>A0A9E8MTE5</accession>
<dbReference type="EMBL" id="CP113088">
    <property type="protein sequence ID" value="WAC01147.1"/>
    <property type="molecule type" value="Genomic_DNA"/>
</dbReference>
<dbReference type="InterPro" id="IPR032710">
    <property type="entry name" value="NTF2-like_dom_sf"/>
</dbReference>
<dbReference type="AlphaFoldDB" id="A0A9E8MTE5"/>
<dbReference type="Gene3D" id="3.10.450.50">
    <property type="match status" value="1"/>
</dbReference>
<evidence type="ECO:0008006" key="4">
    <source>
        <dbReference type="Google" id="ProtNLM"/>
    </source>
</evidence>
<gene>
    <name evidence="2" type="ORF">N7U66_13405</name>
</gene>
<evidence type="ECO:0000313" key="2">
    <source>
        <dbReference type="EMBL" id="WAC01147.1"/>
    </source>
</evidence>
<dbReference type="RefSeq" id="WP_267675763.1">
    <property type="nucleotide sequence ID" value="NZ_CP113088.1"/>
</dbReference>
<reference evidence="2" key="1">
    <citation type="submission" date="2022-11" db="EMBL/GenBank/DDBJ databases">
        <title>Lacinutrix neustonica HL-RS19T sp. nov., isolated from the surface microlayer sample of brackish Lake Shihwa.</title>
        <authorList>
            <person name="Choi J.Y."/>
            <person name="Hwang C.Y."/>
        </authorList>
    </citation>
    <scope>NUCLEOTIDE SEQUENCE</scope>
    <source>
        <strain evidence="2">HL-RS19</strain>
    </source>
</reference>
<feature type="chain" id="PRO_5039239480" description="DUF4440 domain-containing protein" evidence="1">
    <location>
        <begin position="22"/>
        <end position="175"/>
    </location>
</feature>
<evidence type="ECO:0000313" key="3">
    <source>
        <dbReference type="Proteomes" id="UP001164705"/>
    </source>
</evidence>
<evidence type="ECO:0000256" key="1">
    <source>
        <dbReference type="SAM" id="SignalP"/>
    </source>
</evidence>
<organism evidence="2 3">
    <name type="scientific">Lacinutrix neustonica</name>
    <dbReference type="NCBI Taxonomy" id="2980107"/>
    <lineage>
        <taxon>Bacteria</taxon>
        <taxon>Pseudomonadati</taxon>
        <taxon>Bacteroidota</taxon>
        <taxon>Flavobacteriia</taxon>
        <taxon>Flavobacteriales</taxon>
        <taxon>Flavobacteriaceae</taxon>
        <taxon>Lacinutrix</taxon>
    </lineage>
</organism>
<protein>
    <recommendedName>
        <fullName evidence="4">DUF4440 domain-containing protein</fullName>
    </recommendedName>
</protein>
<dbReference type="SUPFAM" id="SSF54427">
    <property type="entry name" value="NTF2-like"/>
    <property type="match status" value="1"/>
</dbReference>
<feature type="signal peptide" evidence="1">
    <location>
        <begin position="1"/>
        <end position="21"/>
    </location>
</feature>
<keyword evidence="1" id="KW-0732">Signal</keyword>
<name>A0A9E8MTE5_9FLAO</name>
<keyword evidence="3" id="KW-1185">Reference proteome</keyword>
<proteinExistence type="predicted"/>
<sequence>MIKKFTLALLFLILFTKHSDAQTRNNLKDINATWQKFYQAFETLDYTLMAQIHSKALIRISNGQNILDYNTYISNYKKRFKDAKKNNSTNNISLRFFERINNDSIASERGIYKLIVHEDKSNEKAYYGQFHVILKKEVGQWKITLDYDSSEFNTIGANDYAKAHGIEALDVFVKN</sequence>
<dbReference type="KEGG" id="lnu:N7U66_13405"/>
<dbReference type="Proteomes" id="UP001164705">
    <property type="component" value="Chromosome"/>
</dbReference>